<dbReference type="EMBL" id="JAGEUA010000001">
    <property type="protein sequence ID" value="KAL1023134.1"/>
    <property type="molecule type" value="Genomic_DNA"/>
</dbReference>
<evidence type="ECO:0000256" key="4">
    <source>
        <dbReference type="ARBA" id="ARBA00093210"/>
    </source>
</evidence>
<dbReference type="Proteomes" id="UP001557470">
    <property type="component" value="Unassembled WGS sequence"/>
</dbReference>
<evidence type="ECO:0000256" key="9">
    <source>
        <dbReference type="SAM" id="Phobius"/>
    </source>
</evidence>
<dbReference type="InterPro" id="IPR000643">
    <property type="entry name" value="Iodothyronine_deiodinase"/>
</dbReference>
<protein>
    <recommendedName>
        <fullName evidence="8">Iodothyronine deiodinase</fullName>
    </recommendedName>
</protein>
<accession>A0ABD0XP21</accession>
<comment type="catalytic activity">
    <reaction evidence="1">
        <text>3-iodo-L-thyronine + iodide + A + H(+) = 3,3'-diiodo-L-thyronine + AH2</text>
        <dbReference type="Rhea" id="RHEA:83783"/>
        <dbReference type="ChEBI" id="CHEBI:13193"/>
        <dbReference type="ChEBI" id="CHEBI:15378"/>
        <dbReference type="ChEBI" id="CHEBI:16382"/>
        <dbReference type="ChEBI" id="CHEBI:17499"/>
        <dbReference type="ChEBI" id="CHEBI:176514"/>
        <dbReference type="ChEBI" id="CHEBI:232627"/>
    </reaction>
    <physiologicalReaction direction="right-to-left" evidence="1">
        <dbReference type="Rhea" id="RHEA:83785"/>
    </physiologicalReaction>
</comment>
<dbReference type="PANTHER" id="PTHR11781">
    <property type="entry name" value="IODOTHYRONINE DEIODINASE"/>
    <property type="match status" value="1"/>
</dbReference>
<evidence type="ECO:0000256" key="1">
    <source>
        <dbReference type="ARBA" id="ARBA00093186"/>
    </source>
</evidence>
<dbReference type="GO" id="GO:0042446">
    <property type="term" value="P:hormone biosynthetic process"/>
    <property type="evidence" value="ECO:0007669"/>
    <property type="project" value="UniProtKB-KW"/>
</dbReference>
<evidence type="ECO:0000256" key="6">
    <source>
        <dbReference type="ARBA" id="ARBA00093236"/>
    </source>
</evidence>
<dbReference type="Pfam" id="PF00837">
    <property type="entry name" value="T4_deiodinase"/>
    <property type="match status" value="2"/>
</dbReference>
<comment type="caution">
    <text evidence="10">The sequence shown here is derived from an EMBL/GenBank/DDBJ whole genome shotgun (WGS) entry which is preliminary data.</text>
</comment>
<evidence type="ECO:0000256" key="7">
    <source>
        <dbReference type="ARBA" id="ARBA00093242"/>
    </source>
</evidence>
<dbReference type="GO" id="GO:0016491">
    <property type="term" value="F:oxidoreductase activity"/>
    <property type="evidence" value="ECO:0007669"/>
    <property type="project" value="UniProtKB-KW"/>
</dbReference>
<comment type="catalytic activity">
    <reaction evidence="6">
        <text>3,3'-diiodothyronamine + iodide + A + H(+) = 3,3',5'-triiodothyronamine + AH2</text>
        <dbReference type="Rhea" id="RHEA:83795"/>
        <dbReference type="ChEBI" id="CHEBI:13193"/>
        <dbReference type="ChEBI" id="CHEBI:15378"/>
        <dbReference type="ChEBI" id="CHEBI:16382"/>
        <dbReference type="ChEBI" id="CHEBI:17499"/>
        <dbReference type="ChEBI" id="CHEBI:233341"/>
        <dbReference type="ChEBI" id="CHEBI:233343"/>
    </reaction>
    <physiologicalReaction direction="right-to-left" evidence="6">
        <dbReference type="Rhea" id="RHEA:83797"/>
    </physiologicalReaction>
</comment>
<comment type="similarity">
    <text evidence="8">Belongs to the iodothyronine deiodinase family.</text>
</comment>
<comment type="catalytic activity">
    <reaction evidence="3">
        <text>3,3'-diiodo-L-thyronine sulfate + iodide + A + H(+) = 3,3',5-triiodo-L-thyronine sulfate + AH2</text>
        <dbReference type="Rhea" id="RHEA:83751"/>
        <dbReference type="ChEBI" id="CHEBI:13193"/>
        <dbReference type="ChEBI" id="CHEBI:15378"/>
        <dbReference type="ChEBI" id="CHEBI:16382"/>
        <dbReference type="ChEBI" id="CHEBI:17499"/>
        <dbReference type="ChEBI" id="CHEBI:176511"/>
        <dbReference type="ChEBI" id="CHEBI:176515"/>
    </reaction>
    <physiologicalReaction direction="right-to-left" evidence="3">
        <dbReference type="Rhea" id="RHEA:83753"/>
    </physiologicalReaction>
</comment>
<keyword evidence="11" id="KW-1185">Reference proteome</keyword>
<evidence type="ECO:0000256" key="5">
    <source>
        <dbReference type="ARBA" id="ARBA00093219"/>
    </source>
</evidence>
<evidence type="ECO:0000313" key="11">
    <source>
        <dbReference type="Proteomes" id="UP001557470"/>
    </source>
</evidence>
<reference evidence="10 11" key="1">
    <citation type="submission" date="2024-06" db="EMBL/GenBank/DDBJ databases">
        <authorList>
            <person name="Pan Q."/>
            <person name="Wen M."/>
            <person name="Jouanno E."/>
            <person name="Zahm M."/>
            <person name="Klopp C."/>
            <person name="Cabau C."/>
            <person name="Louis A."/>
            <person name="Berthelot C."/>
            <person name="Parey E."/>
            <person name="Roest Crollius H."/>
            <person name="Montfort J."/>
            <person name="Robinson-Rechavi M."/>
            <person name="Bouchez O."/>
            <person name="Lampietro C."/>
            <person name="Lopez Roques C."/>
            <person name="Donnadieu C."/>
            <person name="Postlethwait J."/>
            <person name="Bobe J."/>
            <person name="Verreycken H."/>
            <person name="Guiguen Y."/>
        </authorList>
    </citation>
    <scope>NUCLEOTIDE SEQUENCE [LARGE SCALE GENOMIC DNA]</scope>
    <source>
        <strain evidence="10">Up_M1</strain>
        <tissue evidence="10">Testis</tissue>
    </source>
</reference>
<keyword evidence="9" id="KW-0812">Transmembrane</keyword>
<comment type="catalytic activity">
    <reaction evidence="2">
        <text>3,3',5'-triiodo-L-thyronine sulfate + iodide + A + H(+) = L-thyroxine sulfate + AH2</text>
        <dbReference type="Rhea" id="RHEA:83835"/>
        <dbReference type="ChEBI" id="CHEBI:13193"/>
        <dbReference type="ChEBI" id="CHEBI:15378"/>
        <dbReference type="ChEBI" id="CHEBI:16382"/>
        <dbReference type="ChEBI" id="CHEBI:17499"/>
        <dbReference type="ChEBI" id="CHEBI:176512"/>
        <dbReference type="ChEBI" id="CHEBI:176513"/>
    </reaction>
    <physiologicalReaction direction="right-to-left" evidence="2">
        <dbReference type="Rhea" id="RHEA:83837"/>
    </physiologicalReaction>
</comment>
<comment type="function">
    <text evidence="8">Responsible for the deiodination of T4 (3,5,3',5'-tetraiodothyronine).</text>
</comment>
<keyword evidence="9" id="KW-1133">Transmembrane helix</keyword>
<comment type="catalytic activity">
    <reaction evidence="7">
        <text>3-iodothyronamine + iodide + A + H(+) = 3,3'-diiodothyronamine + AH2</text>
        <dbReference type="Rhea" id="RHEA:83827"/>
        <dbReference type="ChEBI" id="CHEBI:13193"/>
        <dbReference type="ChEBI" id="CHEBI:15378"/>
        <dbReference type="ChEBI" id="CHEBI:16382"/>
        <dbReference type="ChEBI" id="CHEBI:17499"/>
        <dbReference type="ChEBI" id="CHEBI:231647"/>
        <dbReference type="ChEBI" id="CHEBI:233341"/>
    </reaction>
    <physiologicalReaction direction="right-to-left" evidence="7">
        <dbReference type="Rhea" id="RHEA:83829"/>
    </physiologicalReaction>
</comment>
<dbReference type="PANTHER" id="PTHR11781:SF22">
    <property type="entry name" value="TYPE I IODOTHYRONINE DEIODINASE"/>
    <property type="match status" value="1"/>
</dbReference>
<keyword evidence="8" id="KW-0712">Selenocysteine</keyword>
<keyword evidence="8" id="KW-0893">Thyroid hormones biosynthesis</keyword>
<keyword evidence="8" id="KW-0560">Oxidoreductase</keyword>
<dbReference type="PIRSF" id="PIRSF001330">
    <property type="entry name" value="IOD"/>
    <property type="match status" value="1"/>
</dbReference>
<sequence>MILIRKCIVYLLTPYFICLACIQFLYLNLLNLISPSWSKKVLLKMGEKTNMSTNPRFRYEDWGPTFMSLNFIKGVIGFMWTNLGEEAFVGNKAPDSPLVTLDGKTISIYKYLKDSRPLVLNFGSYFLVVYISEAHSTDGWVFANNFDINKHQNLEERFAAAQILVKEDPLCPIVVDNMADTTATQYGALPERLYVLQAGRVIYKGKRGPSGYRPMEVRSFLEKMK</sequence>
<keyword evidence="9" id="KW-0472">Membrane</keyword>
<evidence type="ECO:0000313" key="10">
    <source>
        <dbReference type="EMBL" id="KAL1023134.1"/>
    </source>
</evidence>
<organism evidence="10 11">
    <name type="scientific">Umbra pygmaea</name>
    <name type="common">Eastern mudminnow</name>
    <dbReference type="NCBI Taxonomy" id="75934"/>
    <lineage>
        <taxon>Eukaryota</taxon>
        <taxon>Metazoa</taxon>
        <taxon>Chordata</taxon>
        <taxon>Craniata</taxon>
        <taxon>Vertebrata</taxon>
        <taxon>Euteleostomi</taxon>
        <taxon>Actinopterygii</taxon>
        <taxon>Neopterygii</taxon>
        <taxon>Teleostei</taxon>
        <taxon>Protacanthopterygii</taxon>
        <taxon>Esociformes</taxon>
        <taxon>Umbridae</taxon>
        <taxon>Umbra</taxon>
    </lineage>
</organism>
<comment type="catalytic activity">
    <reaction evidence="5">
        <text>3,3'-diiodo-L-thyronine sulfate + iodide + A + H(+) = 3,3',5'-triiodo-L-thyronine sulfate + AH2</text>
        <dbReference type="Rhea" id="RHEA:83831"/>
        <dbReference type="ChEBI" id="CHEBI:13193"/>
        <dbReference type="ChEBI" id="CHEBI:15378"/>
        <dbReference type="ChEBI" id="CHEBI:16382"/>
        <dbReference type="ChEBI" id="CHEBI:17499"/>
        <dbReference type="ChEBI" id="CHEBI:176513"/>
        <dbReference type="ChEBI" id="CHEBI:176515"/>
    </reaction>
    <physiologicalReaction direction="right-to-left" evidence="5">
        <dbReference type="Rhea" id="RHEA:83833"/>
    </physiologicalReaction>
</comment>
<proteinExistence type="inferred from homology"/>
<dbReference type="Gene3D" id="3.40.30.10">
    <property type="entry name" value="Glutaredoxin"/>
    <property type="match status" value="1"/>
</dbReference>
<name>A0ABD0XP21_UMBPY</name>
<feature type="transmembrane region" description="Helical" evidence="9">
    <location>
        <begin position="7"/>
        <end position="26"/>
    </location>
</feature>
<evidence type="ECO:0000256" key="2">
    <source>
        <dbReference type="ARBA" id="ARBA00093202"/>
    </source>
</evidence>
<comment type="catalytic activity">
    <reaction evidence="4">
        <text>3'-iodothyronamine + iodide + A + H(+) = 3',5'-diiodothyronamine + AH2</text>
        <dbReference type="Rhea" id="RHEA:83803"/>
        <dbReference type="ChEBI" id="CHEBI:13193"/>
        <dbReference type="ChEBI" id="CHEBI:15378"/>
        <dbReference type="ChEBI" id="CHEBI:16382"/>
        <dbReference type="ChEBI" id="CHEBI:17499"/>
        <dbReference type="ChEBI" id="CHEBI:233339"/>
        <dbReference type="ChEBI" id="CHEBI:233342"/>
    </reaction>
    <physiologicalReaction direction="right-to-left" evidence="4">
        <dbReference type="Rhea" id="RHEA:83805"/>
    </physiologicalReaction>
</comment>
<dbReference type="AlphaFoldDB" id="A0ABD0XP21"/>
<gene>
    <name evidence="10" type="ORF">UPYG_G00036810</name>
</gene>
<evidence type="ECO:0000256" key="3">
    <source>
        <dbReference type="ARBA" id="ARBA00093206"/>
    </source>
</evidence>
<dbReference type="GO" id="GO:0042404">
    <property type="term" value="P:thyroid hormone catabolic process"/>
    <property type="evidence" value="ECO:0007669"/>
    <property type="project" value="UniProtKB-ARBA"/>
</dbReference>
<evidence type="ECO:0000256" key="8">
    <source>
        <dbReference type="RuleBase" id="RU000676"/>
    </source>
</evidence>